<proteinExistence type="predicted"/>
<dbReference type="GO" id="GO:0009507">
    <property type="term" value="C:chloroplast"/>
    <property type="evidence" value="ECO:0007669"/>
    <property type="project" value="UniProtKB-SubCell"/>
</dbReference>
<name>A0A7S2ICD9_9STRA</name>
<dbReference type="AlphaFoldDB" id="A0A7S2ICD9"/>
<evidence type="ECO:0000256" key="3">
    <source>
        <dbReference type="ARBA" id="ARBA00022640"/>
    </source>
</evidence>
<organism evidence="6">
    <name type="scientific">Helicotheca tamesis</name>
    <dbReference type="NCBI Taxonomy" id="374047"/>
    <lineage>
        <taxon>Eukaryota</taxon>
        <taxon>Sar</taxon>
        <taxon>Stramenopiles</taxon>
        <taxon>Ochrophyta</taxon>
        <taxon>Bacillariophyta</taxon>
        <taxon>Mediophyceae</taxon>
        <taxon>Lithodesmiophycidae</taxon>
        <taxon>Lithodesmiales</taxon>
        <taxon>Lithodesmiaceae</taxon>
        <taxon>Helicotheca</taxon>
    </lineage>
</organism>
<keyword evidence="5" id="KW-0732">Signal</keyword>
<dbReference type="InterPro" id="IPR007378">
    <property type="entry name" value="Tic22-like"/>
</dbReference>
<accession>A0A7S2ICD9</accession>
<evidence type="ECO:0000256" key="5">
    <source>
        <dbReference type="SAM" id="SignalP"/>
    </source>
</evidence>
<dbReference type="GO" id="GO:0015031">
    <property type="term" value="P:protein transport"/>
    <property type="evidence" value="ECO:0007669"/>
    <property type="project" value="InterPro"/>
</dbReference>
<dbReference type="PANTHER" id="PTHR33926">
    <property type="entry name" value="PROTEIN TIC 22, CHLOROPLASTIC"/>
    <property type="match status" value="1"/>
</dbReference>
<sequence>MRSLLATLFITLSAVTTSAATYTSPVSFGRGVTAGSVFGIPRGGGLFGKGDKTDDAPLAAGTEEGKVYPAMTQEEIEDWLEHIPVFAVTDTKGQGVVLKPDNETSVFFFFMSPQMANATLQQLKSTNEEMDLRLSAFSLGKIWFRILNSDNEKEVMLKSPGSSDDGIATKGVEYRLVPDTRDIMGARMLLTMDPADGEKLKAGESLTAEDAQAAIKKAMTEAPKFKQSYNEIPVFMIAQMRMQKQPKEGEEGEAINMLPMYFSLQNMVATWQQFTSQSPDTTGMEPAINLMDLHELVKKMQEESEIDFRNVLLIPPVPMAAGGPEATTGQAPSEEEQMAAQMGGSTLGDL</sequence>
<dbReference type="Gene3D" id="3.40.1350.100">
    <property type="match status" value="1"/>
</dbReference>
<dbReference type="Pfam" id="PF04278">
    <property type="entry name" value="Tic22"/>
    <property type="match status" value="1"/>
</dbReference>
<evidence type="ECO:0000256" key="1">
    <source>
        <dbReference type="ARBA" id="ARBA00004229"/>
    </source>
</evidence>
<dbReference type="EMBL" id="HBGV01018149">
    <property type="protein sequence ID" value="CAD9515319.1"/>
    <property type="molecule type" value="Transcribed_RNA"/>
</dbReference>
<dbReference type="PANTHER" id="PTHR33926:SF4">
    <property type="entry name" value="PROTEIN TIC 22, CHLOROPLASTIC"/>
    <property type="match status" value="1"/>
</dbReference>
<gene>
    <name evidence="6" type="ORF">HTAM1171_LOCUS11231</name>
</gene>
<keyword evidence="2" id="KW-0150">Chloroplast</keyword>
<feature type="chain" id="PRO_5031276145" evidence="5">
    <location>
        <begin position="21"/>
        <end position="350"/>
    </location>
</feature>
<protein>
    <submittedName>
        <fullName evidence="6">Uncharacterized protein</fullName>
    </submittedName>
</protein>
<evidence type="ECO:0000313" key="6">
    <source>
        <dbReference type="EMBL" id="CAD9515319.1"/>
    </source>
</evidence>
<reference evidence="6" key="1">
    <citation type="submission" date="2021-01" db="EMBL/GenBank/DDBJ databases">
        <authorList>
            <person name="Corre E."/>
            <person name="Pelletier E."/>
            <person name="Niang G."/>
            <person name="Scheremetjew M."/>
            <person name="Finn R."/>
            <person name="Kale V."/>
            <person name="Holt S."/>
            <person name="Cochrane G."/>
            <person name="Meng A."/>
            <person name="Brown T."/>
            <person name="Cohen L."/>
        </authorList>
    </citation>
    <scope>NUCLEOTIDE SEQUENCE</scope>
    <source>
        <strain evidence="6">CCMP826</strain>
    </source>
</reference>
<keyword evidence="3" id="KW-0934">Plastid</keyword>
<evidence type="ECO:0000256" key="2">
    <source>
        <dbReference type="ARBA" id="ARBA00022528"/>
    </source>
</evidence>
<evidence type="ECO:0000256" key="4">
    <source>
        <dbReference type="SAM" id="MobiDB-lite"/>
    </source>
</evidence>
<comment type="subcellular location">
    <subcellularLocation>
        <location evidence="1">Plastid</location>
        <location evidence="1">Chloroplast</location>
    </subcellularLocation>
</comment>
<feature type="region of interest" description="Disordered" evidence="4">
    <location>
        <begin position="319"/>
        <end position="350"/>
    </location>
</feature>
<feature type="signal peptide" evidence="5">
    <location>
        <begin position="1"/>
        <end position="20"/>
    </location>
</feature>